<sequence length="176" mass="18194">MRATITHMSRIRSSHRTLGPGRLVRSSLILVVTAALAGAGVALANVSKSTSTVNVTVVLSDKGLQLSNTNLVQGATAFKAINQGKKPHAFQISGSGLSTVKTPTLKPGQTQTVVVLLKPAKYTMWDPITLGKGKSIFVVVKAETTGTAKSSGSSGSSVGKIVTKAVVCSEETETCE</sequence>
<dbReference type="AlphaFoldDB" id="A0A6J6NH38"/>
<organism evidence="2">
    <name type="scientific">freshwater metagenome</name>
    <dbReference type="NCBI Taxonomy" id="449393"/>
    <lineage>
        <taxon>unclassified sequences</taxon>
        <taxon>metagenomes</taxon>
        <taxon>ecological metagenomes</taxon>
    </lineage>
</organism>
<gene>
    <name evidence="2" type="ORF">UFOPK2399_00267</name>
</gene>
<dbReference type="Gene3D" id="2.60.40.420">
    <property type="entry name" value="Cupredoxins - blue copper proteins"/>
    <property type="match status" value="1"/>
</dbReference>
<feature type="domain" description="EfeO-type cupredoxin-like" evidence="1">
    <location>
        <begin position="36"/>
        <end position="133"/>
    </location>
</feature>
<name>A0A6J6NH38_9ZZZZ</name>
<accession>A0A6J6NH38</accession>
<protein>
    <submittedName>
        <fullName evidence="2">Unannotated protein</fullName>
    </submittedName>
</protein>
<evidence type="ECO:0000313" key="2">
    <source>
        <dbReference type="EMBL" id="CAB4685657.1"/>
    </source>
</evidence>
<dbReference type="EMBL" id="CAEZXP010000001">
    <property type="protein sequence ID" value="CAB4685657.1"/>
    <property type="molecule type" value="Genomic_DNA"/>
</dbReference>
<dbReference type="InterPro" id="IPR028096">
    <property type="entry name" value="EfeO_Cupredoxin"/>
</dbReference>
<evidence type="ECO:0000259" key="1">
    <source>
        <dbReference type="Pfam" id="PF13473"/>
    </source>
</evidence>
<proteinExistence type="predicted"/>
<reference evidence="2" key="1">
    <citation type="submission" date="2020-05" db="EMBL/GenBank/DDBJ databases">
        <authorList>
            <person name="Chiriac C."/>
            <person name="Salcher M."/>
            <person name="Ghai R."/>
            <person name="Kavagutti S V."/>
        </authorList>
    </citation>
    <scope>NUCLEOTIDE SEQUENCE</scope>
</reference>
<dbReference type="Pfam" id="PF13473">
    <property type="entry name" value="Cupredoxin_1"/>
    <property type="match status" value="1"/>
</dbReference>
<dbReference type="InterPro" id="IPR008972">
    <property type="entry name" value="Cupredoxin"/>
</dbReference>